<evidence type="ECO:0000256" key="12">
    <source>
        <dbReference type="ARBA" id="ARBA00022777"/>
    </source>
</evidence>
<evidence type="ECO:0000256" key="8">
    <source>
        <dbReference type="ARBA" id="ARBA00022692"/>
    </source>
</evidence>
<keyword evidence="10" id="KW-0430">Lectin</keyword>
<keyword evidence="14" id="KW-1133">Transmembrane helix</keyword>
<evidence type="ECO:0000256" key="7">
    <source>
        <dbReference type="ARBA" id="ARBA00022679"/>
    </source>
</evidence>
<keyword evidence="4" id="KW-1003">Cell membrane</keyword>
<dbReference type="PANTHER" id="PTHR32444">
    <property type="entry name" value="BULB-TYPE LECTIN DOMAIN-CONTAINING PROTEIN"/>
    <property type="match status" value="1"/>
</dbReference>
<keyword evidence="6" id="KW-0597">Phosphoprotein</keyword>
<dbReference type="OrthoDB" id="785331at2759"/>
<evidence type="ECO:0000313" key="25">
    <source>
        <dbReference type="Proteomes" id="UP000326396"/>
    </source>
</evidence>
<evidence type="ECO:0000256" key="20">
    <source>
        <dbReference type="ARBA" id="ARBA00048679"/>
    </source>
</evidence>
<evidence type="ECO:0000256" key="9">
    <source>
        <dbReference type="ARBA" id="ARBA00022729"/>
    </source>
</evidence>
<comment type="function">
    <text evidence="1">Involved in sporophytic self-incompatibility system (the inability of flowering plants to achieve self-fertilization).</text>
</comment>
<evidence type="ECO:0000256" key="11">
    <source>
        <dbReference type="ARBA" id="ARBA00022741"/>
    </source>
</evidence>
<dbReference type="Pfam" id="PF08276">
    <property type="entry name" value="PAN_2"/>
    <property type="match status" value="1"/>
</dbReference>
<dbReference type="PROSITE" id="PS50927">
    <property type="entry name" value="BULB_LECTIN"/>
    <property type="match status" value="1"/>
</dbReference>
<evidence type="ECO:0000256" key="1">
    <source>
        <dbReference type="ARBA" id="ARBA00003061"/>
    </source>
</evidence>
<evidence type="ECO:0000259" key="22">
    <source>
        <dbReference type="PROSITE" id="PS50927"/>
    </source>
</evidence>
<evidence type="ECO:0000256" key="15">
    <source>
        <dbReference type="ARBA" id="ARBA00023136"/>
    </source>
</evidence>
<dbReference type="Pfam" id="PF01453">
    <property type="entry name" value="B_lectin"/>
    <property type="match status" value="1"/>
</dbReference>
<dbReference type="GO" id="GO:0030246">
    <property type="term" value="F:carbohydrate binding"/>
    <property type="evidence" value="ECO:0007669"/>
    <property type="project" value="UniProtKB-KW"/>
</dbReference>
<dbReference type="CDD" id="cd00028">
    <property type="entry name" value="B_lectin"/>
    <property type="match status" value="1"/>
</dbReference>
<proteinExistence type="predicted"/>
<evidence type="ECO:0000313" key="24">
    <source>
        <dbReference type="EMBL" id="KAD7477544.1"/>
    </source>
</evidence>
<evidence type="ECO:0000256" key="18">
    <source>
        <dbReference type="ARBA" id="ARBA00023180"/>
    </source>
</evidence>
<dbReference type="PANTHER" id="PTHR32444:SF183">
    <property type="entry name" value="APPLE DOMAIN-CONTAINING PROTEIN"/>
    <property type="match status" value="1"/>
</dbReference>
<comment type="caution">
    <text evidence="24">The sequence shown here is derived from an EMBL/GenBank/DDBJ whole genome shotgun (WGS) entry which is preliminary data.</text>
</comment>
<evidence type="ECO:0000256" key="21">
    <source>
        <dbReference type="SAM" id="SignalP"/>
    </source>
</evidence>
<dbReference type="GO" id="GO:0048544">
    <property type="term" value="P:recognition of pollen"/>
    <property type="evidence" value="ECO:0007669"/>
    <property type="project" value="InterPro"/>
</dbReference>
<dbReference type="FunFam" id="2.90.10.10:FF:000009">
    <property type="entry name" value="Receptor-like serine/threonine-protein kinase SD1-8"/>
    <property type="match status" value="1"/>
</dbReference>
<dbReference type="Pfam" id="PF00954">
    <property type="entry name" value="S_locus_glycop"/>
    <property type="match status" value="1"/>
</dbReference>
<dbReference type="SMART" id="SM00473">
    <property type="entry name" value="PAN_AP"/>
    <property type="match status" value="1"/>
</dbReference>
<evidence type="ECO:0000256" key="17">
    <source>
        <dbReference type="ARBA" id="ARBA00023170"/>
    </source>
</evidence>
<evidence type="ECO:0000256" key="10">
    <source>
        <dbReference type="ARBA" id="ARBA00022734"/>
    </source>
</evidence>
<keyword evidence="17" id="KW-0675">Receptor</keyword>
<dbReference type="PROSITE" id="PS50948">
    <property type="entry name" value="PAN"/>
    <property type="match status" value="1"/>
</dbReference>
<dbReference type="SUPFAM" id="SSF51110">
    <property type="entry name" value="alpha-D-mannose-specific plant lectins"/>
    <property type="match status" value="1"/>
</dbReference>
<protein>
    <recommendedName>
        <fullName evidence="3">non-specific serine/threonine protein kinase</fullName>
        <ecNumber evidence="3">2.7.11.1</ecNumber>
    </recommendedName>
</protein>
<feature type="chain" id="PRO_5024315269" description="non-specific serine/threonine protein kinase" evidence="21">
    <location>
        <begin position="21"/>
        <end position="421"/>
    </location>
</feature>
<keyword evidence="18" id="KW-0325">Glycoprotein</keyword>
<evidence type="ECO:0000256" key="16">
    <source>
        <dbReference type="ARBA" id="ARBA00023157"/>
    </source>
</evidence>
<feature type="domain" description="Apple" evidence="23">
    <location>
        <begin position="305"/>
        <end position="390"/>
    </location>
</feature>
<evidence type="ECO:0000256" key="13">
    <source>
        <dbReference type="ARBA" id="ARBA00022840"/>
    </source>
</evidence>
<dbReference type="PIRSF" id="PIRSF002686">
    <property type="entry name" value="SLG"/>
    <property type="match status" value="1"/>
</dbReference>
<comment type="catalytic activity">
    <reaction evidence="20">
        <text>L-seryl-[protein] + ATP = O-phospho-L-seryl-[protein] + ADP + H(+)</text>
        <dbReference type="Rhea" id="RHEA:17989"/>
        <dbReference type="Rhea" id="RHEA-COMP:9863"/>
        <dbReference type="Rhea" id="RHEA-COMP:11604"/>
        <dbReference type="ChEBI" id="CHEBI:15378"/>
        <dbReference type="ChEBI" id="CHEBI:29999"/>
        <dbReference type="ChEBI" id="CHEBI:30616"/>
        <dbReference type="ChEBI" id="CHEBI:83421"/>
        <dbReference type="ChEBI" id="CHEBI:456216"/>
        <dbReference type="EC" id="2.7.11.1"/>
    </reaction>
</comment>
<reference evidence="24 25" key="1">
    <citation type="submission" date="2019-05" db="EMBL/GenBank/DDBJ databases">
        <title>Mikania micrantha, genome provides insights into the molecular mechanism of rapid growth.</title>
        <authorList>
            <person name="Liu B."/>
        </authorList>
    </citation>
    <scope>NUCLEOTIDE SEQUENCE [LARGE SCALE GENOMIC DNA]</scope>
    <source>
        <strain evidence="24">NLD-2019</strain>
        <tissue evidence="24">Leaf</tissue>
    </source>
</reference>
<feature type="domain" description="Bulb-type lectin" evidence="22">
    <location>
        <begin position="23"/>
        <end position="145"/>
    </location>
</feature>
<dbReference type="InterPro" id="IPR000858">
    <property type="entry name" value="S_locus_glycoprot_dom"/>
</dbReference>
<evidence type="ECO:0000256" key="4">
    <source>
        <dbReference type="ARBA" id="ARBA00022475"/>
    </source>
</evidence>
<dbReference type="CDD" id="cd01098">
    <property type="entry name" value="PAN_AP_plant"/>
    <property type="match status" value="1"/>
</dbReference>
<evidence type="ECO:0000256" key="6">
    <source>
        <dbReference type="ARBA" id="ARBA00022553"/>
    </source>
</evidence>
<keyword evidence="9 21" id="KW-0732">Signal</keyword>
<dbReference type="GO" id="GO:0005886">
    <property type="term" value="C:plasma membrane"/>
    <property type="evidence" value="ECO:0007669"/>
    <property type="project" value="UniProtKB-SubCell"/>
</dbReference>
<dbReference type="InterPro" id="IPR035446">
    <property type="entry name" value="SLSG/EP1"/>
</dbReference>
<keyword evidence="15" id="KW-0472">Membrane</keyword>
<dbReference type="AlphaFoldDB" id="A0A5N6PYU1"/>
<evidence type="ECO:0000256" key="3">
    <source>
        <dbReference type="ARBA" id="ARBA00012513"/>
    </source>
</evidence>
<sequence>MEVAAIFLLFCLLLVHKTHAAELNTISDSRFLTDQDTLVSDTGIFELGFFTSSSYEKNIYLGIRYKKIHVTTLVWVANREQPLARASAHVLKITEPGILVLLSNMTMIWSSNMTTESMNATAKLYDTGNLVLMDQHEKVIWQSFDYPTEHWLPGMKIGNDYLRGKEWHLSSWESSQHPLVGEFIWGVEKHRYPDDKLKQGSEVKFRGGLWKNLRFKGVSSFTRNLTITYNVTVNEKEASFVYNYEKSSTLVRITLSSSSGNLKVGAGLKVSCVCLDDKRFVPRNKKAWEMGDWTDGCVRRTPLECKNGSETFIKYSNVKLPDTYNSWFNMSMNMQECKAQCLENCSCMAYANPEYTSLEGRGCLLWFGELVDLRVFPEGKGVFPTFSISGSQDQRYEKGKSRPFEKLPFNYVCVCIEEQKE</sequence>
<dbReference type="InterPro" id="IPR001480">
    <property type="entry name" value="Bulb-type_lectin_dom"/>
</dbReference>
<dbReference type="SMART" id="SM00108">
    <property type="entry name" value="B_lectin"/>
    <property type="match status" value="1"/>
</dbReference>
<dbReference type="Gene3D" id="2.90.10.10">
    <property type="entry name" value="Bulb-type lectin domain"/>
    <property type="match status" value="1"/>
</dbReference>
<dbReference type="EMBL" id="SZYD01000001">
    <property type="protein sequence ID" value="KAD7477544.1"/>
    <property type="molecule type" value="Genomic_DNA"/>
</dbReference>
<keyword evidence="13" id="KW-0067">ATP-binding</keyword>
<keyword evidence="7" id="KW-0808">Transferase</keyword>
<dbReference type="Proteomes" id="UP000326396">
    <property type="component" value="Linkage Group LG1"/>
</dbReference>
<gene>
    <name evidence="24" type="ORF">E3N88_00680</name>
</gene>
<keyword evidence="11" id="KW-0547">Nucleotide-binding</keyword>
<evidence type="ECO:0000256" key="19">
    <source>
        <dbReference type="ARBA" id="ARBA00047899"/>
    </source>
</evidence>
<dbReference type="GO" id="GO:0004674">
    <property type="term" value="F:protein serine/threonine kinase activity"/>
    <property type="evidence" value="ECO:0007669"/>
    <property type="project" value="UniProtKB-KW"/>
</dbReference>
<evidence type="ECO:0000256" key="2">
    <source>
        <dbReference type="ARBA" id="ARBA00004251"/>
    </source>
</evidence>
<dbReference type="GO" id="GO:0005524">
    <property type="term" value="F:ATP binding"/>
    <property type="evidence" value="ECO:0007669"/>
    <property type="project" value="UniProtKB-KW"/>
</dbReference>
<feature type="signal peptide" evidence="21">
    <location>
        <begin position="1"/>
        <end position="20"/>
    </location>
</feature>
<keyword evidence="5" id="KW-0723">Serine/threonine-protein kinase</keyword>
<evidence type="ECO:0000259" key="23">
    <source>
        <dbReference type="PROSITE" id="PS50948"/>
    </source>
</evidence>
<keyword evidence="12" id="KW-0418">Kinase</keyword>
<keyword evidence="8" id="KW-0812">Transmembrane</keyword>
<dbReference type="InterPro" id="IPR003609">
    <property type="entry name" value="Pan_app"/>
</dbReference>
<dbReference type="EC" id="2.7.11.1" evidence="3"/>
<name>A0A5N6PYU1_9ASTR</name>
<accession>A0A5N6PYU1</accession>
<comment type="subcellular location">
    <subcellularLocation>
        <location evidence="2">Cell membrane</location>
        <topology evidence="2">Single-pass type I membrane protein</topology>
    </subcellularLocation>
</comment>
<keyword evidence="25" id="KW-1185">Reference proteome</keyword>
<organism evidence="24 25">
    <name type="scientific">Mikania micrantha</name>
    <name type="common">bitter vine</name>
    <dbReference type="NCBI Taxonomy" id="192012"/>
    <lineage>
        <taxon>Eukaryota</taxon>
        <taxon>Viridiplantae</taxon>
        <taxon>Streptophyta</taxon>
        <taxon>Embryophyta</taxon>
        <taxon>Tracheophyta</taxon>
        <taxon>Spermatophyta</taxon>
        <taxon>Magnoliopsida</taxon>
        <taxon>eudicotyledons</taxon>
        <taxon>Gunneridae</taxon>
        <taxon>Pentapetalae</taxon>
        <taxon>asterids</taxon>
        <taxon>campanulids</taxon>
        <taxon>Asterales</taxon>
        <taxon>Asteraceae</taxon>
        <taxon>Asteroideae</taxon>
        <taxon>Heliantheae alliance</taxon>
        <taxon>Eupatorieae</taxon>
        <taxon>Mikania</taxon>
    </lineage>
</organism>
<comment type="catalytic activity">
    <reaction evidence="19">
        <text>L-threonyl-[protein] + ATP = O-phospho-L-threonyl-[protein] + ADP + H(+)</text>
        <dbReference type="Rhea" id="RHEA:46608"/>
        <dbReference type="Rhea" id="RHEA-COMP:11060"/>
        <dbReference type="Rhea" id="RHEA-COMP:11605"/>
        <dbReference type="ChEBI" id="CHEBI:15378"/>
        <dbReference type="ChEBI" id="CHEBI:30013"/>
        <dbReference type="ChEBI" id="CHEBI:30616"/>
        <dbReference type="ChEBI" id="CHEBI:61977"/>
        <dbReference type="ChEBI" id="CHEBI:456216"/>
        <dbReference type="EC" id="2.7.11.1"/>
    </reaction>
</comment>
<evidence type="ECO:0000256" key="5">
    <source>
        <dbReference type="ARBA" id="ARBA00022527"/>
    </source>
</evidence>
<keyword evidence="16" id="KW-1015">Disulfide bond</keyword>
<dbReference type="InterPro" id="IPR036426">
    <property type="entry name" value="Bulb-type_lectin_dom_sf"/>
</dbReference>
<evidence type="ECO:0000256" key="14">
    <source>
        <dbReference type="ARBA" id="ARBA00022989"/>
    </source>
</evidence>